<protein>
    <recommendedName>
        <fullName evidence="4">Ricin B lectin domain-containing protein</fullName>
    </recommendedName>
</protein>
<dbReference type="HOGENOM" id="CLU_104314_0_0_1"/>
<keyword evidence="1" id="KW-0732">Signal</keyword>
<evidence type="ECO:0000256" key="1">
    <source>
        <dbReference type="SAM" id="SignalP"/>
    </source>
</evidence>
<accession>A0A0C9TBT1</accession>
<keyword evidence="3" id="KW-1185">Reference proteome</keyword>
<evidence type="ECO:0000313" key="3">
    <source>
        <dbReference type="Proteomes" id="UP000054279"/>
    </source>
</evidence>
<dbReference type="AlphaFoldDB" id="A0A0C9TBT1"/>
<evidence type="ECO:0000313" key="2">
    <source>
        <dbReference type="EMBL" id="KIJ26603.1"/>
    </source>
</evidence>
<dbReference type="EMBL" id="KN837363">
    <property type="protein sequence ID" value="KIJ26603.1"/>
    <property type="molecule type" value="Genomic_DNA"/>
</dbReference>
<name>A0A0C9TBT1_SPHS4</name>
<gene>
    <name evidence="2" type="ORF">M422DRAFT_272297</name>
</gene>
<dbReference type="Proteomes" id="UP000054279">
    <property type="component" value="Unassembled WGS sequence"/>
</dbReference>
<sequence length="206" mass="22019">MFKLSPLFVVLLATLTYASPAVVETRGGPPERENVCGPSGLDKTIRYFLQSTSIPTKVWQAEDVSADTFNFVDLQSKTTATSGQALNNQLWSIQPINDASSFAFISAGPTATVCAVGDGGPFNKVACDGVFNTTGPLNISTVVQTGQFFIDCITCDAKGKGATNCQIQSAFEGQCVSFLDDQTFNTIKLDDCSSQPHQLWDIVPEA</sequence>
<proteinExistence type="predicted"/>
<feature type="chain" id="PRO_5002203665" description="Ricin B lectin domain-containing protein" evidence="1">
    <location>
        <begin position="19"/>
        <end position="206"/>
    </location>
</feature>
<organism evidence="2 3">
    <name type="scientific">Sphaerobolus stellatus (strain SS14)</name>
    <dbReference type="NCBI Taxonomy" id="990650"/>
    <lineage>
        <taxon>Eukaryota</taxon>
        <taxon>Fungi</taxon>
        <taxon>Dikarya</taxon>
        <taxon>Basidiomycota</taxon>
        <taxon>Agaricomycotina</taxon>
        <taxon>Agaricomycetes</taxon>
        <taxon>Phallomycetidae</taxon>
        <taxon>Geastrales</taxon>
        <taxon>Sphaerobolaceae</taxon>
        <taxon>Sphaerobolus</taxon>
    </lineage>
</organism>
<reference evidence="2 3" key="1">
    <citation type="submission" date="2014-06" db="EMBL/GenBank/DDBJ databases">
        <title>Evolutionary Origins and Diversification of the Mycorrhizal Mutualists.</title>
        <authorList>
            <consortium name="DOE Joint Genome Institute"/>
            <consortium name="Mycorrhizal Genomics Consortium"/>
            <person name="Kohler A."/>
            <person name="Kuo A."/>
            <person name="Nagy L.G."/>
            <person name="Floudas D."/>
            <person name="Copeland A."/>
            <person name="Barry K.W."/>
            <person name="Cichocki N."/>
            <person name="Veneault-Fourrey C."/>
            <person name="LaButti K."/>
            <person name="Lindquist E.A."/>
            <person name="Lipzen A."/>
            <person name="Lundell T."/>
            <person name="Morin E."/>
            <person name="Murat C."/>
            <person name="Riley R."/>
            <person name="Ohm R."/>
            <person name="Sun H."/>
            <person name="Tunlid A."/>
            <person name="Henrissat B."/>
            <person name="Grigoriev I.V."/>
            <person name="Hibbett D.S."/>
            <person name="Martin F."/>
        </authorList>
    </citation>
    <scope>NUCLEOTIDE SEQUENCE [LARGE SCALE GENOMIC DNA]</scope>
    <source>
        <strain evidence="2 3">SS14</strain>
    </source>
</reference>
<feature type="signal peptide" evidence="1">
    <location>
        <begin position="1"/>
        <end position="18"/>
    </location>
</feature>
<evidence type="ECO:0008006" key="4">
    <source>
        <dbReference type="Google" id="ProtNLM"/>
    </source>
</evidence>